<gene>
    <name evidence="8" type="ORF">ICJ55_01210</name>
</gene>
<evidence type="ECO:0000256" key="6">
    <source>
        <dbReference type="SAM" id="Phobius"/>
    </source>
</evidence>
<sequence>MADLPKTVEQHSDEIDLTEIIRALWDKKIWIILTTFVTTLLAGIYAFTAKEQWTSKATVIAPTSVELGDYLNIRREYNRILRQETIEPKSLSESLFNSFNRLAQSSDIRNDFFTGSAVYKKLTQGKDEQAQRLILSKLSSELTNFKAPDTKKDPNAIGNTITFSADNPIDAQDTLKELIEFINTKALKMELDDFLVDFQNLLISLKYERTLIQEDLSVNKSVKLDNLNKAYETAIKAGIKEYSKILNDDSRNIVAALSDTKIPLSDSQLADSSYLFMLGEKYLKAQIDVANEKDVVYPPRYYQIDYQIEQLELLLEKVKTVTTKAYRYQASPDYPINKDKPKTVIILLLGVIVGCVLGCLFVLFNSLFRKG</sequence>
<evidence type="ECO:0000256" key="3">
    <source>
        <dbReference type="ARBA" id="ARBA00022692"/>
    </source>
</evidence>
<keyword evidence="4 6" id="KW-1133">Transmembrane helix</keyword>
<evidence type="ECO:0000256" key="2">
    <source>
        <dbReference type="ARBA" id="ARBA00022475"/>
    </source>
</evidence>
<dbReference type="GO" id="GO:0005886">
    <property type="term" value="C:plasma membrane"/>
    <property type="evidence" value="ECO:0007669"/>
    <property type="project" value="UniProtKB-SubCell"/>
</dbReference>
<dbReference type="InterPro" id="IPR050445">
    <property type="entry name" value="Bact_polysacc_biosynth/exp"/>
</dbReference>
<keyword evidence="3 6" id="KW-0812">Transmembrane</keyword>
<dbReference type="GO" id="GO:0004713">
    <property type="term" value="F:protein tyrosine kinase activity"/>
    <property type="evidence" value="ECO:0007669"/>
    <property type="project" value="TreeGrafter"/>
</dbReference>
<evidence type="ECO:0000259" key="7">
    <source>
        <dbReference type="Pfam" id="PF02706"/>
    </source>
</evidence>
<feature type="transmembrane region" description="Helical" evidence="6">
    <location>
        <begin position="29"/>
        <end position="47"/>
    </location>
</feature>
<dbReference type="Pfam" id="PF02706">
    <property type="entry name" value="Wzz"/>
    <property type="match status" value="1"/>
</dbReference>
<keyword evidence="5 6" id="KW-0472">Membrane</keyword>
<evidence type="ECO:0000256" key="4">
    <source>
        <dbReference type="ARBA" id="ARBA00022989"/>
    </source>
</evidence>
<organism evidence="8 9">
    <name type="scientific">Mannheimia bovis</name>
    <dbReference type="NCBI Taxonomy" id="2770636"/>
    <lineage>
        <taxon>Bacteria</taxon>
        <taxon>Pseudomonadati</taxon>
        <taxon>Pseudomonadota</taxon>
        <taxon>Gammaproteobacteria</taxon>
        <taxon>Pasteurellales</taxon>
        <taxon>Pasteurellaceae</taxon>
        <taxon>Mannheimia</taxon>
    </lineage>
</organism>
<keyword evidence="9" id="KW-1185">Reference proteome</keyword>
<reference evidence="8 9" key="1">
    <citation type="submission" date="2020-09" db="EMBL/GenBank/DDBJ databases">
        <title>Mannheimia bovis sp.nov., isolated from a cow.</title>
        <authorList>
            <person name="Li F."/>
        </authorList>
    </citation>
    <scope>NUCLEOTIDE SEQUENCE [LARGE SCALE GENOMIC DNA]</scope>
    <source>
        <strain evidence="8 9">ZY190616</strain>
    </source>
</reference>
<dbReference type="AlphaFoldDB" id="A0A7H1C352"/>
<evidence type="ECO:0000256" key="5">
    <source>
        <dbReference type="ARBA" id="ARBA00023136"/>
    </source>
</evidence>
<dbReference type="SUPFAM" id="SSF160355">
    <property type="entry name" value="Bacterial polysaccharide co-polymerase-like"/>
    <property type="match status" value="1"/>
</dbReference>
<feature type="domain" description="Polysaccharide chain length determinant N-terminal" evidence="7">
    <location>
        <begin position="13"/>
        <end position="112"/>
    </location>
</feature>
<accession>A0A7H1C352</accession>
<feature type="transmembrane region" description="Helical" evidence="6">
    <location>
        <begin position="344"/>
        <end position="368"/>
    </location>
</feature>
<comment type="subcellular location">
    <subcellularLocation>
        <location evidence="1">Cell membrane</location>
        <topology evidence="1">Multi-pass membrane protein</topology>
    </subcellularLocation>
</comment>
<evidence type="ECO:0000313" key="8">
    <source>
        <dbReference type="EMBL" id="QNS15407.1"/>
    </source>
</evidence>
<name>A0A7H1C352_9PAST</name>
<proteinExistence type="predicted"/>
<dbReference type="KEGG" id="mbos:ICJ55_01210"/>
<evidence type="ECO:0000256" key="1">
    <source>
        <dbReference type="ARBA" id="ARBA00004651"/>
    </source>
</evidence>
<evidence type="ECO:0000313" key="9">
    <source>
        <dbReference type="Proteomes" id="UP000576260"/>
    </source>
</evidence>
<dbReference type="InterPro" id="IPR003856">
    <property type="entry name" value="LPS_length_determ_N"/>
</dbReference>
<dbReference type="Proteomes" id="UP000576260">
    <property type="component" value="Chromosome"/>
</dbReference>
<dbReference type="PANTHER" id="PTHR32309:SF13">
    <property type="entry name" value="FERRIC ENTEROBACTIN TRANSPORT PROTEIN FEPE"/>
    <property type="match status" value="1"/>
</dbReference>
<dbReference type="PANTHER" id="PTHR32309">
    <property type="entry name" value="TYROSINE-PROTEIN KINASE"/>
    <property type="match status" value="1"/>
</dbReference>
<keyword evidence="2" id="KW-1003">Cell membrane</keyword>
<protein>
    <submittedName>
        <fullName evidence="8">LPS O-antigen chain length determinant protein WzzB</fullName>
    </submittedName>
</protein>
<dbReference type="Gene3D" id="3.30.1890.10">
    <property type="entry name" value="FepE-like"/>
    <property type="match status" value="1"/>
</dbReference>
<dbReference type="EMBL" id="CP061280">
    <property type="protein sequence ID" value="QNS15407.1"/>
    <property type="molecule type" value="Genomic_DNA"/>
</dbReference>
<dbReference type="RefSeq" id="WP_188156984.1">
    <property type="nucleotide sequence ID" value="NZ_CP061280.1"/>
</dbReference>